<comment type="function">
    <text evidence="1">This is a seed storage protein.</text>
</comment>
<dbReference type="Pfam" id="PF00190">
    <property type="entry name" value="Cupin_1"/>
    <property type="match status" value="1"/>
</dbReference>
<dbReference type="InterPro" id="IPR006045">
    <property type="entry name" value="Cupin_1"/>
</dbReference>
<evidence type="ECO:0000313" key="10">
    <source>
        <dbReference type="EMBL" id="KAF3537452.1"/>
    </source>
</evidence>
<feature type="domain" description="Cupin type-1" evidence="9">
    <location>
        <begin position="6"/>
        <end position="69"/>
    </location>
</feature>
<reference evidence="10" key="1">
    <citation type="submission" date="2019-12" db="EMBL/GenBank/DDBJ databases">
        <title>Genome sequencing and annotation of Brassica cretica.</title>
        <authorList>
            <person name="Studholme D.J."/>
            <person name="Sarris P."/>
        </authorList>
    </citation>
    <scope>NUCLEOTIDE SEQUENCE</scope>
    <source>
        <strain evidence="10">PFS-109/04</strain>
        <tissue evidence="10">Leaf</tissue>
    </source>
</reference>
<evidence type="ECO:0000256" key="8">
    <source>
        <dbReference type="ARBA" id="ARBA00030664"/>
    </source>
</evidence>
<comment type="similarity">
    <text evidence="2">Belongs to the 11S seed storage protein (globulins) family.</text>
</comment>
<dbReference type="PRINTS" id="PR00439">
    <property type="entry name" value="11SGLOBULIN"/>
</dbReference>
<evidence type="ECO:0000256" key="2">
    <source>
        <dbReference type="ARBA" id="ARBA00007178"/>
    </source>
</evidence>
<dbReference type="InterPro" id="IPR050253">
    <property type="entry name" value="Seed_Storage-Functional"/>
</dbReference>
<dbReference type="AlphaFoldDB" id="A0A8S9QCM4"/>
<keyword evidence="6" id="KW-1015">Disulfide bond</keyword>
<name>A0A8S9QCM4_BRACR</name>
<dbReference type="GO" id="GO:0010431">
    <property type="term" value="P:seed maturation"/>
    <property type="evidence" value="ECO:0007669"/>
    <property type="project" value="UniProtKB-ARBA"/>
</dbReference>
<dbReference type="InterPro" id="IPR006044">
    <property type="entry name" value="11S_seedstore_pln"/>
</dbReference>
<dbReference type="InterPro" id="IPR011051">
    <property type="entry name" value="RmlC_Cupin_sf"/>
</dbReference>
<dbReference type="PANTHER" id="PTHR31189">
    <property type="entry name" value="OS03G0336100 PROTEIN-RELATED"/>
    <property type="match status" value="1"/>
</dbReference>
<evidence type="ECO:0000313" key="11">
    <source>
        <dbReference type="Proteomes" id="UP000712600"/>
    </source>
</evidence>
<keyword evidence="3" id="KW-0732">Signal</keyword>
<dbReference type="Gene3D" id="2.60.120.10">
    <property type="entry name" value="Jelly Rolls"/>
    <property type="match status" value="1"/>
</dbReference>
<dbReference type="GO" id="GO:0045735">
    <property type="term" value="F:nutrient reservoir activity"/>
    <property type="evidence" value="ECO:0007669"/>
    <property type="project" value="UniProtKB-KW"/>
</dbReference>
<evidence type="ECO:0000259" key="9">
    <source>
        <dbReference type="Pfam" id="PF00190"/>
    </source>
</evidence>
<dbReference type="Proteomes" id="UP000712600">
    <property type="component" value="Unassembled WGS sequence"/>
</dbReference>
<keyword evidence="5" id="KW-0708">Seed storage protein</keyword>
<protein>
    <recommendedName>
        <fullName evidence="7">11S globulin</fullName>
    </recommendedName>
    <alternativeName>
        <fullName evidence="8">12S storage protein</fullName>
    </alternativeName>
</protein>
<evidence type="ECO:0000256" key="4">
    <source>
        <dbReference type="ARBA" id="ARBA00022761"/>
    </source>
</evidence>
<dbReference type="InterPro" id="IPR014710">
    <property type="entry name" value="RmlC-like_jellyroll"/>
</dbReference>
<comment type="caution">
    <text evidence="10">The sequence shown here is derived from an EMBL/GenBank/DDBJ whole genome shotgun (WGS) entry which is preliminary data.</text>
</comment>
<dbReference type="SUPFAM" id="SSF51182">
    <property type="entry name" value="RmlC-like cupins"/>
    <property type="match status" value="1"/>
</dbReference>
<proteinExistence type="inferred from homology"/>
<dbReference type="PANTHER" id="PTHR31189:SF49">
    <property type="entry name" value="11S GLOBULIN"/>
    <property type="match status" value="1"/>
</dbReference>
<evidence type="ECO:0000256" key="3">
    <source>
        <dbReference type="ARBA" id="ARBA00022729"/>
    </source>
</evidence>
<evidence type="ECO:0000256" key="5">
    <source>
        <dbReference type="ARBA" id="ARBA00023129"/>
    </source>
</evidence>
<accession>A0A8S9QCM4</accession>
<organism evidence="10 11">
    <name type="scientific">Brassica cretica</name>
    <name type="common">Mustard</name>
    <dbReference type="NCBI Taxonomy" id="69181"/>
    <lineage>
        <taxon>Eukaryota</taxon>
        <taxon>Viridiplantae</taxon>
        <taxon>Streptophyta</taxon>
        <taxon>Embryophyta</taxon>
        <taxon>Tracheophyta</taxon>
        <taxon>Spermatophyta</taxon>
        <taxon>Magnoliopsida</taxon>
        <taxon>eudicotyledons</taxon>
        <taxon>Gunneridae</taxon>
        <taxon>Pentapetalae</taxon>
        <taxon>rosids</taxon>
        <taxon>malvids</taxon>
        <taxon>Brassicales</taxon>
        <taxon>Brassicaceae</taxon>
        <taxon>Brassiceae</taxon>
        <taxon>Brassica</taxon>
    </lineage>
</organism>
<gene>
    <name evidence="10" type="ORF">F2Q69_00023476</name>
</gene>
<dbReference type="EMBL" id="QGKX02001290">
    <property type="protein sequence ID" value="KAF3537452.1"/>
    <property type="molecule type" value="Genomic_DNA"/>
</dbReference>
<evidence type="ECO:0000256" key="1">
    <source>
        <dbReference type="ARBA" id="ARBA00002908"/>
    </source>
</evidence>
<keyword evidence="4" id="KW-0758">Storage protein</keyword>
<sequence>MDKSLKGQLLSIPQGFSVVKRATSDQFRWIEFKTNANAQINTLAGRTSVMRGLPLEVIANGYQISLEEARRVKFNTIETTLTHSSGPASYGRPRKADA</sequence>
<evidence type="ECO:0000256" key="6">
    <source>
        <dbReference type="ARBA" id="ARBA00023157"/>
    </source>
</evidence>
<evidence type="ECO:0000256" key="7">
    <source>
        <dbReference type="ARBA" id="ARBA00030384"/>
    </source>
</evidence>